<accession>A0A8S3YWA3</accession>
<feature type="region of interest" description="Disordered" evidence="1">
    <location>
        <begin position="1"/>
        <end position="25"/>
    </location>
</feature>
<keyword evidence="3" id="KW-1185">Reference proteome</keyword>
<evidence type="ECO:0000256" key="1">
    <source>
        <dbReference type="SAM" id="MobiDB-lite"/>
    </source>
</evidence>
<dbReference type="Proteomes" id="UP000678393">
    <property type="component" value="Unassembled WGS sequence"/>
</dbReference>
<name>A0A8S3YWA3_9EUPU</name>
<evidence type="ECO:0000313" key="2">
    <source>
        <dbReference type="EMBL" id="CAG5121214.1"/>
    </source>
</evidence>
<evidence type="ECO:0000313" key="3">
    <source>
        <dbReference type="Proteomes" id="UP000678393"/>
    </source>
</evidence>
<dbReference type="AlphaFoldDB" id="A0A8S3YWA3"/>
<dbReference type="EMBL" id="CAJHNH020001041">
    <property type="protein sequence ID" value="CAG5121214.1"/>
    <property type="molecule type" value="Genomic_DNA"/>
</dbReference>
<reference evidence="2" key="1">
    <citation type="submission" date="2021-04" db="EMBL/GenBank/DDBJ databases">
        <authorList>
            <consortium name="Molecular Ecology Group"/>
        </authorList>
    </citation>
    <scope>NUCLEOTIDE SEQUENCE</scope>
</reference>
<protein>
    <recommendedName>
        <fullName evidence="4">BZIP domain-containing protein</fullName>
    </recommendedName>
</protein>
<organism evidence="2 3">
    <name type="scientific">Candidula unifasciata</name>
    <dbReference type="NCBI Taxonomy" id="100452"/>
    <lineage>
        <taxon>Eukaryota</taxon>
        <taxon>Metazoa</taxon>
        <taxon>Spiralia</taxon>
        <taxon>Lophotrochozoa</taxon>
        <taxon>Mollusca</taxon>
        <taxon>Gastropoda</taxon>
        <taxon>Heterobranchia</taxon>
        <taxon>Euthyneura</taxon>
        <taxon>Panpulmonata</taxon>
        <taxon>Eupulmonata</taxon>
        <taxon>Stylommatophora</taxon>
        <taxon>Helicina</taxon>
        <taxon>Helicoidea</taxon>
        <taxon>Geomitridae</taxon>
        <taxon>Candidula</taxon>
    </lineage>
</organism>
<comment type="caution">
    <text evidence="2">The sequence shown here is derived from an EMBL/GenBank/DDBJ whole genome shotgun (WGS) entry which is preliminary data.</text>
</comment>
<gene>
    <name evidence="2" type="ORF">CUNI_LOCUS6772</name>
</gene>
<sequence>MEDKQEKRRTQNVKAAQRSYEAKKQERELLQMKHSELQDAQMQLLHDKCRLEEQIKLLEYVVKSMDHIQKCALSKSSVASETILQPICERSTTENDYREDNDDSCGGASQTVDLSSSNHFPSAVPIVLSGTDNPKLSSKHLQKRKKVTFATTVPSTCDEHILDPTSYLAVGATQDVYLESPHWQADIMDAVVTSSSSEEKVFAPSAKKIKLSKASVIQPPRGVLVM</sequence>
<proteinExistence type="predicted"/>
<evidence type="ECO:0008006" key="4">
    <source>
        <dbReference type="Google" id="ProtNLM"/>
    </source>
</evidence>